<feature type="compositionally biased region" description="Low complexity" evidence="1">
    <location>
        <begin position="239"/>
        <end position="287"/>
    </location>
</feature>
<feature type="signal peptide" evidence="2">
    <location>
        <begin position="1"/>
        <end position="22"/>
    </location>
</feature>
<name>A0A4Y7SGP1_COPMI</name>
<evidence type="ECO:0000313" key="4">
    <source>
        <dbReference type="Proteomes" id="UP000298030"/>
    </source>
</evidence>
<evidence type="ECO:0000256" key="1">
    <source>
        <dbReference type="SAM" id="MobiDB-lite"/>
    </source>
</evidence>
<evidence type="ECO:0000256" key="2">
    <source>
        <dbReference type="SAM" id="SignalP"/>
    </source>
</evidence>
<feature type="region of interest" description="Disordered" evidence="1">
    <location>
        <begin position="228"/>
        <end position="298"/>
    </location>
</feature>
<proteinExistence type="predicted"/>
<dbReference type="Proteomes" id="UP000298030">
    <property type="component" value="Unassembled WGS sequence"/>
</dbReference>
<keyword evidence="4" id="KW-1185">Reference proteome</keyword>
<evidence type="ECO:0008006" key="5">
    <source>
        <dbReference type="Google" id="ProtNLM"/>
    </source>
</evidence>
<accession>A0A4Y7SGP1</accession>
<feature type="compositionally biased region" description="Polar residues" evidence="1">
    <location>
        <begin position="288"/>
        <end position="298"/>
    </location>
</feature>
<gene>
    <name evidence="3" type="ORF">FA13DRAFT_1766786</name>
</gene>
<reference evidence="3 4" key="1">
    <citation type="journal article" date="2019" name="Nat. Ecol. Evol.">
        <title>Megaphylogeny resolves global patterns of mushroom evolution.</title>
        <authorList>
            <person name="Varga T."/>
            <person name="Krizsan K."/>
            <person name="Foldi C."/>
            <person name="Dima B."/>
            <person name="Sanchez-Garcia M."/>
            <person name="Sanchez-Ramirez S."/>
            <person name="Szollosi G.J."/>
            <person name="Szarkandi J.G."/>
            <person name="Papp V."/>
            <person name="Albert L."/>
            <person name="Andreopoulos W."/>
            <person name="Angelini C."/>
            <person name="Antonin V."/>
            <person name="Barry K.W."/>
            <person name="Bougher N.L."/>
            <person name="Buchanan P."/>
            <person name="Buyck B."/>
            <person name="Bense V."/>
            <person name="Catcheside P."/>
            <person name="Chovatia M."/>
            <person name="Cooper J."/>
            <person name="Damon W."/>
            <person name="Desjardin D."/>
            <person name="Finy P."/>
            <person name="Geml J."/>
            <person name="Haridas S."/>
            <person name="Hughes K."/>
            <person name="Justo A."/>
            <person name="Karasinski D."/>
            <person name="Kautmanova I."/>
            <person name="Kiss B."/>
            <person name="Kocsube S."/>
            <person name="Kotiranta H."/>
            <person name="LaButti K.M."/>
            <person name="Lechner B.E."/>
            <person name="Liimatainen K."/>
            <person name="Lipzen A."/>
            <person name="Lukacs Z."/>
            <person name="Mihaltcheva S."/>
            <person name="Morgado L.N."/>
            <person name="Niskanen T."/>
            <person name="Noordeloos M.E."/>
            <person name="Ohm R.A."/>
            <person name="Ortiz-Santana B."/>
            <person name="Ovrebo C."/>
            <person name="Racz N."/>
            <person name="Riley R."/>
            <person name="Savchenko A."/>
            <person name="Shiryaev A."/>
            <person name="Soop K."/>
            <person name="Spirin V."/>
            <person name="Szebenyi C."/>
            <person name="Tomsovsky M."/>
            <person name="Tulloss R.E."/>
            <person name="Uehling J."/>
            <person name="Grigoriev I.V."/>
            <person name="Vagvolgyi C."/>
            <person name="Papp T."/>
            <person name="Martin F.M."/>
            <person name="Miettinen O."/>
            <person name="Hibbett D.S."/>
            <person name="Nagy L.G."/>
        </authorList>
    </citation>
    <scope>NUCLEOTIDE SEQUENCE [LARGE SCALE GENOMIC DNA]</scope>
    <source>
        <strain evidence="3 4">FP101781</strain>
    </source>
</reference>
<dbReference type="OrthoDB" id="2564904at2759"/>
<dbReference type="STRING" id="71717.A0A4Y7SGP1"/>
<keyword evidence="2" id="KW-0732">Signal</keyword>
<sequence length="334" mass="34832">MPSRVALLSLFSLVLATASVQAQTPLYKKRFAPTRSTPDVGLPRGNQLGYNQCNSSTEGPNSLCQTAIINSLDDFCLWAPPNPGKEVGEIEGEMVAWCTKPGHGSRVIPDGTITGVQFTKAPNYIQTNINMLAGDFGGEMDPHGADMRGNPMGGLLYTTAWGGSYKQVIEWHNFMGADYFCLKACDPSKSDDDKYCEHIYDTQGCVFNAPSNAKNGIFESCASDNQNFPGQGEAKPPASSLCSTSTSSSTTTSTSSSASSTTTGSTTSTSTSTSTTSTTGITSTTDSQGVSSRTQTSAAKETSALGNAAGVTKQPVAFSVVVAMVLGIATHALA</sequence>
<protein>
    <recommendedName>
        <fullName evidence="5">Macrofage activating glyco protein</fullName>
    </recommendedName>
</protein>
<dbReference type="AlphaFoldDB" id="A0A4Y7SGP1"/>
<evidence type="ECO:0000313" key="3">
    <source>
        <dbReference type="EMBL" id="TEB20743.1"/>
    </source>
</evidence>
<comment type="caution">
    <text evidence="3">The sequence shown here is derived from an EMBL/GenBank/DDBJ whole genome shotgun (WGS) entry which is preliminary data.</text>
</comment>
<feature type="chain" id="PRO_5021236230" description="Macrofage activating glyco protein" evidence="2">
    <location>
        <begin position="23"/>
        <end position="334"/>
    </location>
</feature>
<organism evidence="3 4">
    <name type="scientific">Coprinellus micaceus</name>
    <name type="common">Glistening ink-cap mushroom</name>
    <name type="synonym">Coprinus micaceus</name>
    <dbReference type="NCBI Taxonomy" id="71717"/>
    <lineage>
        <taxon>Eukaryota</taxon>
        <taxon>Fungi</taxon>
        <taxon>Dikarya</taxon>
        <taxon>Basidiomycota</taxon>
        <taxon>Agaricomycotina</taxon>
        <taxon>Agaricomycetes</taxon>
        <taxon>Agaricomycetidae</taxon>
        <taxon>Agaricales</taxon>
        <taxon>Agaricineae</taxon>
        <taxon>Psathyrellaceae</taxon>
        <taxon>Coprinellus</taxon>
    </lineage>
</organism>
<dbReference type="EMBL" id="QPFP01000132">
    <property type="protein sequence ID" value="TEB20743.1"/>
    <property type="molecule type" value="Genomic_DNA"/>
</dbReference>